<dbReference type="AlphaFoldDB" id="A0AAG5DNV9"/>
<keyword evidence="2" id="KW-1185">Reference proteome</keyword>
<dbReference type="Proteomes" id="UP000075880">
    <property type="component" value="Unassembled WGS sequence"/>
</dbReference>
<evidence type="ECO:0000313" key="2">
    <source>
        <dbReference type="Proteomes" id="UP000075880"/>
    </source>
</evidence>
<reference evidence="1" key="1">
    <citation type="submission" date="2024-04" db="UniProtKB">
        <authorList>
            <consortium name="EnsemblMetazoa"/>
        </authorList>
    </citation>
    <scope>IDENTIFICATION</scope>
    <source>
        <strain evidence="1">EBRO</strain>
    </source>
</reference>
<dbReference type="EnsemblMetazoa" id="ENSAATROPT014247">
    <property type="protein sequence ID" value="ENSAATROPP012987"/>
    <property type="gene ID" value="ENSAATROPG011558"/>
</dbReference>
<organism evidence="1 2">
    <name type="scientific">Anopheles atroparvus</name>
    <name type="common">European mosquito</name>
    <dbReference type="NCBI Taxonomy" id="41427"/>
    <lineage>
        <taxon>Eukaryota</taxon>
        <taxon>Metazoa</taxon>
        <taxon>Ecdysozoa</taxon>
        <taxon>Arthropoda</taxon>
        <taxon>Hexapoda</taxon>
        <taxon>Insecta</taxon>
        <taxon>Pterygota</taxon>
        <taxon>Neoptera</taxon>
        <taxon>Endopterygota</taxon>
        <taxon>Diptera</taxon>
        <taxon>Nematocera</taxon>
        <taxon>Culicoidea</taxon>
        <taxon>Culicidae</taxon>
        <taxon>Anophelinae</taxon>
        <taxon>Anopheles</taxon>
    </lineage>
</organism>
<protein>
    <submittedName>
        <fullName evidence="1">Uncharacterized protein</fullName>
    </submittedName>
</protein>
<proteinExistence type="predicted"/>
<sequence>MLTLEKKGGISEAVRVHKSNKQVGSSSCASLLEKAADVKSVQQKIFQYAKECYEMLLITSGKVKHVNEKEIDLFLPDAYSSHSSDDPITKPRCTCVYVCVRPA</sequence>
<evidence type="ECO:0000313" key="1">
    <source>
        <dbReference type="EnsemblMetazoa" id="ENSAATROPP012987"/>
    </source>
</evidence>
<accession>A0AAG5DNV9</accession>
<name>A0AAG5DNV9_ANOAO</name>